<evidence type="ECO:0000313" key="3">
    <source>
        <dbReference type="EMBL" id="TNJ30277.1"/>
    </source>
</evidence>
<dbReference type="AlphaFoldDB" id="A0A4Z1TAN0"/>
<keyword evidence="1" id="KW-0175">Coiled coil</keyword>
<feature type="region of interest" description="Disordered" evidence="2">
    <location>
        <begin position="455"/>
        <end position="500"/>
    </location>
</feature>
<gene>
    <name evidence="3" type="ORF">GMRT_14185</name>
</gene>
<dbReference type="Gene3D" id="1.25.40.20">
    <property type="entry name" value="Ankyrin repeat-containing domain"/>
    <property type="match status" value="1"/>
</dbReference>
<dbReference type="Proteomes" id="UP000315496">
    <property type="component" value="Chromosome 1"/>
</dbReference>
<dbReference type="SMART" id="SM00248">
    <property type="entry name" value="ANK"/>
    <property type="match status" value="4"/>
</dbReference>
<comment type="caution">
    <text evidence="3">The sequence shown here is derived from an EMBL/GenBank/DDBJ whole genome shotgun (WGS) entry which is preliminary data.</text>
</comment>
<accession>A0A4Z1TAN0</accession>
<feature type="compositionally biased region" description="Basic and acidic residues" evidence="2">
    <location>
        <begin position="649"/>
        <end position="668"/>
    </location>
</feature>
<dbReference type="PANTHER" id="PTHR24184">
    <property type="entry name" value="SI:CH211-189E2.2"/>
    <property type="match status" value="1"/>
</dbReference>
<feature type="region of interest" description="Disordered" evidence="2">
    <location>
        <begin position="632"/>
        <end position="669"/>
    </location>
</feature>
<evidence type="ECO:0000256" key="1">
    <source>
        <dbReference type="SAM" id="Coils"/>
    </source>
</evidence>
<dbReference type="OrthoDB" id="674805at2759"/>
<evidence type="ECO:0000256" key="2">
    <source>
        <dbReference type="SAM" id="MobiDB-lite"/>
    </source>
</evidence>
<dbReference type="InterPro" id="IPR036770">
    <property type="entry name" value="Ankyrin_rpt-contain_sf"/>
</dbReference>
<dbReference type="SUPFAM" id="SSF48403">
    <property type="entry name" value="Ankyrin repeat"/>
    <property type="match status" value="1"/>
</dbReference>
<feature type="coiled-coil region" evidence="1">
    <location>
        <begin position="324"/>
        <end position="449"/>
    </location>
</feature>
<sequence length="753" mass="83853">MDPELWFKAISSGNAEFVEEYLSRYAKSRRDDGDTGLIMAARANDVSIVELLAPVESGLMSRNGRTALITAATYDFPEVCAILAPREHMILSSDGRSPLMIAIDDASAKAIRILVPYAGRERDADGKTALDHAISMNNEEAVQLIVDTLKYPLGALASAYSAAKSKDRTSIAEIILSATGKTEEALLALLEQDPDTVQIDLAEDPASTEHREEYAVAPPPPVPIPPTAEAPLTHSQLVALLLEDPELCQAYTPNPDIKPWLSMTIQNLETFDKDYTKLTVDYNNLVLRHNALLLILRELKVALGYGSELDKGIVDYAYRLQTGFSEAQDQIRALQRLVRTLEVEVQDMNTEKKQMADTNTSSQEVEAMLRKTIEAKDAEYKLLQERYRDCQTKTIRQDDRIKKLTDDLAQAQNLVAEVSEERSSLRKIIDEVEGENRRLQERLTSDGRELTALRQAARRGDSAAATPVIGTGATEGRILSPKTPKRLADVIPSDNPDGQKTELEKIESKMAELREYENRLRQDKYNMQREAVEIRKEIDHAQDSAKKAVYEVKQLRDKMGALERENKTLRDAAQRASGANAQELNIPSSATTDELRQELATSYSVIASLREQITGLQTEKAISDRYLQELSGRNATRSRPGSAGGLSRKMSEYDRGSIDVRGSGHEPQRGSFFSTSLHGQTSSLMAQTPEMTEYARTKNLKLAMLRSHMEANTKLGEKEVAEQARRQSLTASHREALYNGTTSLRMSIPNDER</sequence>
<dbReference type="EMBL" id="VDLU01000001">
    <property type="protein sequence ID" value="TNJ30277.1"/>
    <property type="molecule type" value="Genomic_DNA"/>
</dbReference>
<dbReference type="VEuPathDB" id="GiardiaDB:GMRT_14185"/>
<proteinExistence type="predicted"/>
<reference evidence="3 4" key="1">
    <citation type="submission" date="2019-05" db="EMBL/GenBank/DDBJ databases">
        <title>The compact genome of Giardia muris reveals important steps in the evolution of intestinal protozoan parasites.</title>
        <authorList>
            <person name="Xu F."/>
            <person name="Jimenez-Gonzalez A."/>
            <person name="Einarsson E."/>
            <person name="Astvaldsson A."/>
            <person name="Peirasmaki D."/>
            <person name="Eckmann L."/>
            <person name="Andersson J.O."/>
            <person name="Svard S.G."/>
            <person name="Jerlstrom-Hultqvist J."/>
        </authorList>
    </citation>
    <scope>NUCLEOTIDE SEQUENCE [LARGE SCALE GENOMIC DNA]</scope>
    <source>
        <strain evidence="3 4">Roberts-Thomson</strain>
    </source>
</reference>
<name>A0A4Z1TAN0_GIAMU</name>
<dbReference type="InterPro" id="IPR002110">
    <property type="entry name" value="Ankyrin_rpt"/>
</dbReference>
<keyword evidence="4" id="KW-1185">Reference proteome</keyword>
<protein>
    <submittedName>
        <fullName evidence="3">Ankyrin repeat protein 1</fullName>
    </submittedName>
</protein>
<dbReference type="PANTHER" id="PTHR24184:SF11">
    <property type="entry name" value="ANKYRIN REPEAT AND SOCS BOX CONTAINING 3"/>
    <property type="match status" value="1"/>
</dbReference>
<organism evidence="3 4">
    <name type="scientific">Giardia muris</name>
    <dbReference type="NCBI Taxonomy" id="5742"/>
    <lineage>
        <taxon>Eukaryota</taxon>
        <taxon>Metamonada</taxon>
        <taxon>Diplomonadida</taxon>
        <taxon>Hexamitidae</taxon>
        <taxon>Giardiinae</taxon>
        <taxon>Giardia</taxon>
    </lineage>
</organism>
<evidence type="ECO:0000313" key="4">
    <source>
        <dbReference type="Proteomes" id="UP000315496"/>
    </source>
</evidence>
<dbReference type="Pfam" id="PF12796">
    <property type="entry name" value="Ank_2"/>
    <property type="match status" value="2"/>
</dbReference>
<dbReference type="Gene3D" id="1.10.287.1490">
    <property type="match status" value="1"/>
</dbReference>